<dbReference type="PANTHER" id="PTHR30435:SF19">
    <property type="entry name" value="FLAGELLAR BASAL-BODY ROD PROTEIN FLGG"/>
    <property type="match status" value="1"/>
</dbReference>
<dbReference type="SUPFAM" id="SSF117143">
    <property type="entry name" value="Flagellar hook protein flgE"/>
    <property type="match status" value="1"/>
</dbReference>
<keyword evidence="3" id="KW-0969">Cilium</keyword>
<comment type="caution">
    <text evidence="3">The sequence shown here is derived from an EMBL/GenBank/DDBJ whole genome shotgun (WGS) entry which is preliminary data.</text>
</comment>
<protein>
    <submittedName>
        <fullName evidence="3">Flagellar hook basal-body protein</fullName>
    </submittedName>
</protein>
<sequence>MNDSYTTALNTQKSTQNWMDVIAHNMTNIYTPGFREQQVNFKTFLGGAIADDYDKKTGQGKSTPGTSNDNLFLEGKGFFLTKTAEGKSVYTRLGEFKFDGEGVYRAKNGNTVQGYILNDKGEIMQGTKSVSQDLYEQTALKGGSLDIPTTNIKMWIDPANGKYLGKYDDYEIKEDGTIYGKADGGKRTVPLYRVTTRNFHNAAALYEIKEGYFIETEASGKPLLGVGQIRSGLLEMSNADFKGNISYFQMAKLQMEISNKLVSTNKELLEEALRLVGN</sequence>
<organism evidence="3 4">
    <name type="scientific">Candidatus Scatenecus faecavium</name>
    <dbReference type="NCBI Taxonomy" id="2840915"/>
    <lineage>
        <taxon>Bacteria</taxon>
        <taxon>Candidatus Scatenecus</taxon>
    </lineage>
</organism>
<dbReference type="InterPro" id="IPR053967">
    <property type="entry name" value="LlgE_F_G-like_D1"/>
</dbReference>
<dbReference type="EMBL" id="DVJO01000051">
    <property type="protein sequence ID" value="HIS82452.1"/>
    <property type="molecule type" value="Genomic_DNA"/>
</dbReference>
<dbReference type="AlphaFoldDB" id="A0A9D1FUS6"/>
<keyword evidence="3" id="KW-0966">Cell projection</keyword>
<gene>
    <name evidence="3" type="ORF">IAD41_02455</name>
</gene>
<name>A0A9D1FUS6_9BACT</name>
<dbReference type="GO" id="GO:0071978">
    <property type="term" value="P:bacterial-type flagellum-dependent swarming motility"/>
    <property type="evidence" value="ECO:0007669"/>
    <property type="project" value="TreeGrafter"/>
</dbReference>
<evidence type="ECO:0000313" key="4">
    <source>
        <dbReference type="Proteomes" id="UP000824139"/>
    </source>
</evidence>
<reference evidence="3" key="1">
    <citation type="submission" date="2020-10" db="EMBL/GenBank/DDBJ databases">
        <authorList>
            <person name="Gilroy R."/>
        </authorList>
    </citation>
    <scope>NUCLEOTIDE SEQUENCE</scope>
    <source>
        <strain evidence="3">CHK152-2994</strain>
    </source>
</reference>
<keyword evidence="3" id="KW-0282">Flagellum</keyword>
<dbReference type="Pfam" id="PF22692">
    <property type="entry name" value="LlgE_F_G_D1"/>
    <property type="match status" value="1"/>
</dbReference>
<proteinExistence type="inferred from homology"/>
<dbReference type="GO" id="GO:0009288">
    <property type="term" value="C:bacterial-type flagellum"/>
    <property type="evidence" value="ECO:0007669"/>
    <property type="project" value="TreeGrafter"/>
</dbReference>
<evidence type="ECO:0000256" key="1">
    <source>
        <dbReference type="ARBA" id="ARBA00009677"/>
    </source>
</evidence>
<dbReference type="PANTHER" id="PTHR30435">
    <property type="entry name" value="FLAGELLAR PROTEIN"/>
    <property type="match status" value="1"/>
</dbReference>
<accession>A0A9D1FUS6</accession>
<dbReference type="Proteomes" id="UP000824139">
    <property type="component" value="Unassembled WGS sequence"/>
</dbReference>
<evidence type="ECO:0000259" key="2">
    <source>
        <dbReference type="Pfam" id="PF22692"/>
    </source>
</evidence>
<reference evidence="3" key="2">
    <citation type="journal article" date="2021" name="PeerJ">
        <title>Extensive microbial diversity within the chicken gut microbiome revealed by metagenomics and culture.</title>
        <authorList>
            <person name="Gilroy R."/>
            <person name="Ravi A."/>
            <person name="Getino M."/>
            <person name="Pursley I."/>
            <person name="Horton D.L."/>
            <person name="Alikhan N.F."/>
            <person name="Baker D."/>
            <person name="Gharbi K."/>
            <person name="Hall N."/>
            <person name="Watson M."/>
            <person name="Adriaenssens E.M."/>
            <person name="Foster-Nyarko E."/>
            <person name="Jarju S."/>
            <person name="Secka A."/>
            <person name="Antonio M."/>
            <person name="Oren A."/>
            <person name="Chaudhuri R.R."/>
            <person name="La Ragione R."/>
            <person name="Hildebrand F."/>
            <person name="Pallen M.J."/>
        </authorList>
    </citation>
    <scope>NUCLEOTIDE SEQUENCE</scope>
    <source>
        <strain evidence="3">CHK152-2994</strain>
    </source>
</reference>
<dbReference type="InterPro" id="IPR037925">
    <property type="entry name" value="FlgE/F/G-like"/>
</dbReference>
<evidence type="ECO:0000313" key="3">
    <source>
        <dbReference type="EMBL" id="HIS82452.1"/>
    </source>
</evidence>
<comment type="similarity">
    <text evidence="1">Belongs to the flagella basal body rod proteins family.</text>
</comment>
<feature type="domain" description="Flagellar hook protein FlgE/F/G-like D1" evidence="2">
    <location>
        <begin position="73"/>
        <end position="178"/>
    </location>
</feature>